<dbReference type="PANTHER" id="PTHR43427:SF12">
    <property type="entry name" value="CHLORIDE TRANSPORTER"/>
    <property type="match status" value="1"/>
</dbReference>
<evidence type="ECO:0000256" key="5">
    <source>
        <dbReference type="SAM" id="Phobius"/>
    </source>
</evidence>
<feature type="transmembrane region" description="Helical" evidence="5">
    <location>
        <begin position="296"/>
        <end position="316"/>
    </location>
</feature>
<dbReference type="PANTHER" id="PTHR43427">
    <property type="entry name" value="CHLORIDE CHANNEL PROTEIN CLC-E"/>
    <property type="match status" value="1"/>
</dbReference>
<dbReference type="EMBL" id="CP165647">
    <property type="protein sequence ID" value="XDU62470.1"/>
    <property type="molecule type" value="Genomic_DNA"/>
</dbReference>
<name>A0AB39V4A1_9FUSO</name>
<keyword evidence="3 5" id="KW-1133">Transmembrane helix</keyword>
<evidence type="ECO:0000313" key="6">
    <source>
        <dbReference type="EMBL" id="XDU62470.1"/>
    </source>
</evidence>
<dbReference type="Gene3D" id="1.10.3080.10">
    <property type="entry name" value="Clc chloride channel"/>
    <property type="match status" value="1"/>
</dbReference>
<evidence type="ECO:0000256" key="1">
    <source>
        <dbReference type="ARBA" id="ARBA00004141"/>
    </source>
</evidence>
<protein>
    <submittedName>
        <fullName evidence="6">Chloride channel protein</fullName>
    </submittedName>
</protein>
<dbReference type="KEGG" id="lala:AB8B28_00890"/>
<sequence>MLKNIKESYQPSYLLYLKLIIVGIIIGFIVGAVDTVFGRGLLLIGEIRKENLYILVPFLALSGLLIVFVYQKFAGKTSKGMGLIFEVGHGVEEDIPLKLVPIVSIATWVTHLFGGSAGREGVAVQLGAAISHKFNKYFKFPNKSKIFLVIGMAAGFAGLFQTPIAALFFSLEVLTLGNLELYALLPAIVAAFTASWTSSFLGLEKFTHIVNVNLSITPVEFIKFAILGIIFGITGNLFVFLQNFFKKYASKKIKKPYYRIFIIGILLSIILLILHKRRYTGLGTNLIEKSFMTGQIYEYDWILKLILTALTLAAGFQGGEVTPLFSIGASLGTVIAIFFGLPIEFVAAAGYVSVFGSATNTLLAPIFIGGEVFGFNNLPFFVIIAVFAYLVNRKISIYSLQKNYSEEIKK</sequence>
<feature type="transmembrane region" description="Helical" evidence="5">
    <location>
        <begin position="12"/>
        <end position="32"/>
    </location>
</feature>
<keyword evidence="4 5" id="KW-0472">Membrane</keyword>
<comment type="subcellular location">
    <subcellularLocation>
        <location evidence="1">Membrane</location>
        <topology evidence="1">Multi-pass membrane protein</topology>
    </subcellularLocation>
</comment>
<feature type="transmembrane region" description="Helical" evidence="5">
    <location>
        <begin position="52"/>
        <end position="70"/>
    </location>
</feature>
<dbReference type="InterPro" id="IPR050368">
    <property type="entry name" value="ClC-type_chloride_channel"/>
</dbReference>
<dbReference type="SUPFAM" id="SSF81340">
    <property type="entry name" value="Clc chloride channel"/>
    <property type="match status" value="1"/>
</dbReference>
<proteinExistence type="predicted"/>
<dbReference type="RefSeq" id="WP_369716273.1">
    <property type="nucleotide sequence ID" value="NZ_CP165647.1"/>
</dbReference>
<dbReference type="AlphaFoldDB" id="A0AB39V4A1"/>
<evidence type="ECO:0000256" key="4">
    <source>
        <dbReference type="ARBA" id="ARBA00023136"/>
    </source>
</evidence>
<dbReference type="PRINTS" id="PR00762">
    <property type="entry name" value="CLCHANNEL"/>
</dbReference>
<gene>
    <name evidence="6" type="ORF">AB8B28_00890</name>
</gene>
<feature type="transmembrane region" description="Helical" evidence="5">
    <location>
        <begin position="374"/>
        <end position="392"/>
    </location>
</feature>
<reference evidence="6" key="1">
    <citation type="submission" date="2024-07" db="EMBL/GenBank/DDBJ databases">
        <authorList>
            <person name="Li X.-J."/>
            <person name="Wang X."/>
        </authorList>
    </citation>
    <scope>NUCLEOTIDE SEQUENCE</scope>
    <source>
        <strain evidence="6">HSP-536</strain>
    </source>
</reference>
<dbReference type="Pfam" id="PF00654">
    <property type="entry name" value="Voltage_CLC"/>
    <property type="match status" value="1"/>
</dbReference>
<feature type="transmembrane region" description="Helical" evidence="5">
    <location>
        <begin position="224"/>
        <end position="245"/>
    </location>
</feature>
<dbReference type="GO" id="GO:0016020">
    <property type="term" value="C:membrane"/>
    <property type="evidence" value="ECO:0007669"/>
    <property type="project" value="UniProtKB-SubCell"/>
</dbReference>
<dbReference type="InterPro" id="IPR014743">
    <property type="entry name" value="Cl-channel_core"/>
</dbReference>
<feature type="transmembrane region" description="Helical" evidence="5">
    <location>
        <begin position="181"/>
        <end position="203"/>
    </location>
</feature>
<dbReference type="GO" id="GO:0015108">
    <property type="term" value="F:chloride transmembrane transporter activity"/>
    <property type="evidence" value="ECO:0007669"/>
    <property type="project" value="InterPro"/>
</dbReference>
<feature type="transmembrane region" description="Helical" evidence="5">
    <location>
        <begin position="257"/>
        <end position="275"/>
    </location>
</feature>
<feature type="transmembrane region" description="Helical" evidence="5">
    <location>
        <begin position="146"/>
        <end position="169"/>
    </location>
</feature>
<evidence type="ECO:0000256" key="2">
    <source>
        <dbReference type="ARBA" id="ARBA00022692"/>
    </source>
</evidence>
<dbReference type="InterPro" id="IPR001807">
    <property type="entry name" value="ClC"/>
</dbReference>
<evidence type="ECO:0000256" key="3">
    <source>
        <dbReference type="ARBA" id="ARBA00022989"/>
    </source>
</evidence>
<keyword evidence="2 5" id="KW-0812">Transmembrane</keyword>
<accession>A0AB39V4A1</accession>
<organism evidence="6">
    <name type="scientific">Leptotrichia alba</name>
    <dbReference type="NCBI Taxonomy" id="3239304"/>
    <lineage>
        <taxon>Bacteria</taxon>
        <taxon>Fusobacteriati</taxon>
        <taxon>Fusobacteriota</taxon>
        <taxon>Fusobacteriia</taxon>
        <taxon>Fusobacteriales</taxon>
        <taxon>Leptotrichiaceae</taxon>
        <taxon>Leptotrichia</taxon>
    </lineage>
</organism>